<protein>
    <submittedName>
        <fullName evidence="9">Putative ABC transport system permease protein</fullName>
    </submittedName>
</protein>
<dbReference type="Pfam" id="PF02687">
    <property type="entry name" value="FtsX"/>
    <property type="match status" value="2"/>
</dbReference>
<keyword evidence="4 6" id="KW-1133">Transmembrane helix</keyword>
<dbReference type="InterPro" id="IPR003838">
    <property type="entry name" value="ABC3_permease_C"/>
</dbReference>
<sequence>MWASIAWRLFWRELKRGELWVIAFALFLAVFSVVMLTGITESVRSALYQRSASFLAADLVLRSSRPFQPELMATADAVGLQQAQQMLFDSMLFSDSEMQLVTVKAVSSEFPLRGELVLRRSQQPGQGELASFSAGEIWLEPRLLSLLAVSPGDRLELGMASLQVAGVIEAEPDAPLNVFGGNPRVLMHLDDVAATEVVQPGSRIGYRYLFAGSTTQLAELRQQLDPQLSVHEQWQELDPDTAIGAAMQRAESFLLLAGLLGIVLAASASAVAANRYRQRHAEAVAVIKALGATTTTARKIYCSHLMLVSVFSSVLAIIAGIVLVVFIQQGIQLWMDDYQPAFSSRPLWMGLLTAVICAGLFAARPVWQLAAVPAIAVLRQLPAWRFDVWHLATGALAVWLLMWLFSKEFMLSLILFAACVTFALVLMGLAAVLVKVAKPMAAGQSSALKLALANLRRRLWQNSFQLLTFSMALFLTLLLYFLRVELLEQWQQQIPAGAPNQFLVNISEAERPGIEAFAAEHQLQLDSFYPIVRGRLTATNQQQLRQRASKEEDTERVGVGRELNLTWTSELPANNSVLHGRWFSEETLAEVSVESELAERLGILLGDQLEFSIGGRMVSATVTSIRLVDWNTLQPNFYMILSADLLADFPASYLSAFYLDAERAQVLNQLNREFPTVIVLNVDAIIQQVQDIIAQVTVALSSILLLVFAAAVLVLVAQVQATMEQREQELAILRTLGARYAFLRNAMLLEFAALGALAGILATVLAEAVLGVLQFRLFELPFQLHWNLWWIGPGFGVVVVTLLGWWQLRQLLAIQSSVLMRRAIYS</sequence>
<dbReference type="InterPro" id="IPR025857">
    <property type="entry name" value="MacB_PCD"/>
</dbReference>
<feature type="transmembrane region" description="Helical" evidence="6">
    <location>
        <begin position="411"/>
        <end position="434"/>
    </location>
</feature>
<dbReference type="AlphaFoldDB" id="A0A1H4CB05"/>
<dbReference type="PANTHER" id="PTHR30287:SF1">
    <property type="entry name" value="INNER MEMBRANE PROTEIN"/>
    <property type="match status" value="1"/>
</dbReference>
<evidence type="ECO:0000256" key="4">
    <source>
        <dbReference type="ARBA" id="ARBA00022989"/>
    </source>
</evidence>
<feature type="transmembrane region" description="Helical" evidence="6">
    <location>
        <begin position="692"/>
        <end position="716"/>
    </location>
</feature>
<dbReference type="RefSeq" id="WP_091342169.1">
    <property type="nucleotide sequence ID" value="NZ_FNRM01000004.1"/>
</dbReference>
<feature type="transmembrane region" description="Helical" evidence="6">
    <location>
        <begin position="787"/>
        <end position="806"/>
    </location>
</feature>
<dbReference type="InterPro" id="IPR038766">
    <property type="entry name" value="Membrane_comp_ABC_pdt"/>
</dbReference>
<dbReference type="Pfam" id="PF12704">
    <property type="entry name" value="MacB_PCD"/>
    <property type="match status" value="1"/>
</dbReference>
<feature type="transmembrane region" description="Helical" evidence="6">
    <location>
        <begin position="20"/>
        <end position="39"/>
    </location>
</feature>
<name>A0A1H4CB05_ALKAM</name>
<comment type="subcellular location">
    <subcellularLocation>
        <location evidence="1">Cell membrane</location>
        <topology evidence="1">Multi-pass membrane protein</topology>
    </subcellularLocation>
</comment>
<organism evidence="9 10">
    <name type="scientific">Alkalimonas amylolytica</name>
    <dbReference type="NCBI Taxonomy" id="152573"/>
    <lineage>
        <taxon>Bacteria</taxon>
        <taxon>Pseudomonadati</taxon>
        <taxon>Pseudomonadota</taxon>
        <taxon>Gammaproteobacteria</taxon>
        <taxon>Alkalimonas</taxon>
    </lineage>
</organism>
<evidence type="ECO:0000313" key="10">
    <source>
        <dbReference type="Proteomes" id="UP000198773"/>
    </source>
</evidence>
<feature type="transmembrane region" description="Helical" evidence="6">
    <location>
        <begin position="388"/>
        <end position="405"/>
    </location>
</feature>
<evidence type="ECO:0000256" key="1">
    <source>
        <dbReference type="ARBA" id="ARBA00004651"/>
    </source>
</evidence>
<accession>A0A1H4CB05</accession>
<evidence type="ECO:0000259" key="8">
    <source>
        <dbReference type="Pfam" id="PF12704"/>
    </source>
</evidence>
<feature type="domain" description="ABC3 transporter permease C-terminal" evidence="7">
    <location>
        <begin position="257"/>
        <end position="370"/>
    </location>
</feature>
<feature type="transmembrane region" description="Helical" evidence="6">
    <location>
        <begin position="748"/>
        <end position="775"/>
    </location>
</feature>
<feature type="transmembrane region" description="Helical" evidence="6">
    <location>
        <begin position="464"/>
        <end position="482"/>
    </location>
</feature>
<keyword evidence="5 6" id="KW-0472">Membrane</keyword>
<evidence type="ECO:0000256" key="6">
    <source>
        <dbReference type="SAM" id="Phobius"/>
    </source>
</evidence>
<keyword evidence="10" id="KW-1185">Reference proteome</keyword>
<dbReference type="Proteomes" id="UP000198773">
    <property type="component" value="Unassembled WGS sequence"/>
</dbReference>
<proteinExistence type="predicted"/>
<dbReference type="PANTHER" id="PTHR30287">
    <property type="entry name" value="MEMBRANE COMPONENT OF PREDICTED ABC SUPERFAMILY METABOLITE UPTAKE TRANSPORTER"/>
    <property type="match status" value="1"/>
</dbReference>
<feature type="domain" description="MacB-like periplasmic core" evidence="8">
    <location>
        <begin position="23"/>
        <end position="225"/>
    </location>
</feature>
<evidence type="ECO:0000256" key="5">
    <source>
        <dbReference type="ARBA" id="ARBA00023136"/>
    </source>
</evidence>
<feature type="transmembrane region" description="Helical" evidence="6">
    <location>
        <begin position="347"/>
        <end position="367"/>
    </location>
</feature>
<dbReference type="STRING" id="152573.SAMN04488051_10467"/>
<feature type="domain" description="ABC3 transporter permease C-terminal" evidence="7">
    <location>
        <begin position="702"/>
        <end position="814"/>
    </location>
</feature>
<keyword evidence="2" id="KW-1003">Cell membrane</keyword>
<dbReference type="EMBL" id="FNRM01000004">
    <property type="protein sequence ID" value="SEA57513.1"/>
    <property type="molecule type" value="Genomic_DNA"/>
</dbReference>
<evidence type="ECO:0000313" key="9">
    <source>
        <dbReference type="EMBL" id="SEA57513.1"/>
    </source>
</evidence>
<keyword evidence="3 6" id="KW-0812">Transmembrane</keyword>
<feature type="transmembrane region" description="Helical" evidence="6">
    <location>
        <begin position="305"/>
        <end position="327"/>
    </location>
</feature>
<gene>
    <name evidence="9" type="ORF">SAMN04488051_10467</name>
</gene>
<dbReference type="GO" id="GO:0005886">
    <property type="term" value="C:plasma membrane"/>
    <property type="evidence" value="ECO:0007669"/>
    <property type="project" value="UniProtKB-SubCell"/>
</dbReference>
<feature type="transmembrane region" description="Helical" evidence="6">
    <location>
        <begin position="253"/>
        <end position="273"/>
    </location>
</feature>
<evidence type="ECO:0000256" key="2">
    <source>
        <dbReference type="ARBA" id="ARBA00022475"/>
    </source>
</evidence>
<dbReference type="OrthoDB" id="5292592at2"/>
<evidence type="ECO:0000256" key="3">
    <source>
        <dbReference type="ARBA" id="ARBA00022692"/>
    </source>
</evidence>
<reference evidence="9 10" key="1">
    <citation type="submission" date="2016-10" db="EMBL/GenBank/DDBJ databases">
        <authorList>
            <person name="de Groot N.N."/>
        </authorList>
    </citation>
    <scope>NUCLEOTIDE SEQUENCE [LARGE SCALE GENOMIC DNA]</scope>
    <source>
        <strain evidence="9 10">CGMCC 1.3430</strain>
    </source>
</reference>
<evidence type="ECO:0000259" key="7">
    <source>
        <dbReference type="Pfam" id="PF02687"/>
    </source>
</evidence>